<comment type="caution">
    <text evidence="7">The sequence shown here is derived from an EMBL/GenBank/DDBJ whole genome shotgun (WGS) entry which is preliminary data.</text>
</comment>
<reference evidence="7 8" key="1">
    <citation type="submission" date="2016-11" db="EMBL/GenBank/DDBJ databases">
        <title>Trade-off between light-utilization and light-protection in marine flavobacteria.</title>
        <authorList>
            <person name="Kumagai Y."/>
        </authorList>
    </citation>
    <scope>NUCLEOTIDE SEQUENCE [LARGE SCALE GENOMIC DNA]</scope>
    <source>
        <strain evidence="7 8">JCM 17109</strain>
    </source>
</reference>
<dbReference type="OrthoDB" id="9810303at2"/>
<dbReference type="GO" id="GO:0016757">
    <property type="term" value="F:glycosyltransferase activity"/>
    <property type="evidence" value="ECO:0007669"/>
    <property type="project" value="UniProtKB-KW"/>
</dbReference>
<dbReference type="NCBIfam" id="TIGR04283">
    <property type="entry name" value="glyco_like_mftF"/>
    <property type="match status" value="1"/>
</dbReference>
<dbReference type="PANTHER" id="PTHR43646:SF2">
    <property type="entry name" value="GLYCOSYLTRANSFERASE 2-LIKE DOMAIN-CONTAINING PROTEIN"/>
    <property type="match status" value="1"/>
</dbReference>
<dbReference type="GO" id="GO:0005886">
    <property type="term" value="C:plasma membrane"/>
    <property type="evidence" value="ECO:0007669"/>
    <property type="project" value="UniProtKB-SubCell"/>
</dbReference>
<evidence type="ECO:0000313" key="8">
    <source>
        <dbReference type="Proteomes" id="UP000239532"/>
    </source>
</evidence>
<evidence type="ECO:0000256" key="2">
    <source>
        <dbReference type="ARBA" id="ARBA00022475"/>
    </source>
</evidence>
<dbReference type="InterPro" id="IPR001173">
    <property type="entry name" value="Glyco_trans_2-like"/>
</dbReference>
<evidence type="ECO:0000256" key="1">
    <source>
        <dbReference type="ARBA" id="ARBA00004236"/>
    </source>
</evidence>
<evidence type="ECO:0000256" key="3">
    <source>
        <dbReference type="ARBA" id="ARBA00022676"/>
    </source>
</evidence>
<feature type="domain" description="Glycosyltransferase 2-like" evidence="6">
    <location>
        <begin position="3"/>
        <end position="123"/>
    </location>
</feature>
<keyword evidence="3" id="KW-0328">Glycosyltransferase</keyword>
<gene>
    <name evidence="7" type="ORF">BST86_13755</name>
</gene>
<dbReference type="Pfam" id="PF00535">
    <property type="entry name" value="Glycos_transf_2"/>
    <property type="match status" value="1"/>
</dbReference>
<evidence type="ECO:0000259" key="6">
    <source>
        <dbReference type="Pfam" id="PF00535"/>
    </source>
</evidence>
<comment type="subcellular location">
    <subcellularLocation>
        <location evidence="1">Cell membrane</location>
    </subcellularLocation>
</comment>
<keyword evidence="8" id="KW-1185">Reference proteome</keyword>
<proteinExistence type="predicted"/>
<dbReference type="CDD" id="cd02522">
    <property type="entry name" value="GT_2_like_a"/>
    <property type="match status" value="1"/>
</dbReference>
<dbReference type="RefSeq" id="WP_105983753.1">
    <property type="nucleotide sequence ID" value="NZ_MQUC01000003.1"/>
</dbReference>
<evidence type="ECO:0000313" key="7">
    <source>
        <dbReference type="EMBL" id="PRP68077.1"/>
    </source>
</evidence>
<evidence type="ECO:0000256" key="5">
    <source>
        <dbReference type="ARBA" id="ARBA00023136"/>
    </source>
</evidence>
<sequence length="245" mass="28501">MMSIIIPVLNEEHGIFNLLELLKDRASDPQKLEFIVVDGGSIDNTVSEVQRFSSSFQDLTVKCVDSAKGRGVQLHNGSLAASHDIFYFLHADSHPPKDFDSYILKAIAAGHPAGCFRMRFRSWHWWLIIIGWFSRFSWKASRGGDQSQYITRELYHQIGGYDTTVPIYEDYLLINKLYEIDTYHVIQKWLTTSARRYEEVGVLKLQWFYLTIYWKKRSGSSIDEIYEYYLKWCGVSKDAVEQVSD</sequence>
<dbReference type="Gene3D" id="3.90.550.10">
    <property type="entry name" value="Spore Coat Polysaccharide Biosynthesis Protein SpsA, Chain A"/>
    <property type="match status" value="1"/>
</dbReference>
<dbReference type="AlphaFoldDB" id="A0A2S9WX76"/>
<accession>A0A2S9WX76</accession>
<dbReference type="PANTHER" id="PTHR43646">
    <property type="entry name" value="GLYCOSYLTRANSFERASE"/>
    <property type="match status" value="1"/>
</dbReference>
<keyword evidence="5" id="KW-0472">Membrane</keyword>
<keyword evidence="4 7" id="KW-0808">Transferase</keyword>
<organism evidence="7 8">
    <name type="scientific">Nonlabens agnitus</name>
    <dbReference type="NCBI Taxonomy" id="870484"/>
    <lineage>
        <taxon>Bacteria</taxon>
        <taxon>Pseudomonadati</taxon>
        <taxon>Bacteroidota</taxon>
        <taxon>Flavobacteriia</taxon>
        <taxon>Flavobacteriales</taxon>
        <taxon>Flavobacteriaceae</taxon>
        <taxon>Nonlabens</taxon>
    </lineage>
</organism>
<name>A0A2S9WX76_9FLAO</name>
<keyword evidence="2" id="KW-1003">Cell membrane</keyword>
<protein>
    <submittedName>
        <fullName evidence="7">Glycosyl transferase family 2</fullName>
    </submittedName>
</protein>
<dbReference type="EMBL" id="MQUC01000003">
    <property type="protein sequence ID" value="PRP68077.1"/>
    <property type="molecule type" value="Genomic_DNA"/>
</dbReference>
<evidence type="ECO:0000256" key="4">
    <source>
        <dbReference type="ARBA" id="ARBA00022679"/>
    </source>
</evidence>
<dbReference type="InterPro" id="IPR026461">
    <property type="entry name" value="Trfase_2_rSAM/seldom_assoc"/>
</dbReference>
<dbReference type="InterPro" id="IPR029044">
    <property type="entry name" value="Nucleotide-diphossugar_trans"/>
</dbReference>
<dbReference type="Proteomes" id="UP000239532">
    <property type="component" value="Unassembled WGS sequence"/>
</dbReference>
<dbReference type="SUPFAM" id="SSF53448">
    <property type="entry name" value="Nucleotide-diphospho-sugar transferases"/>
    <property type="match status" value="1"/>
</dbReference>